<sequence>GCQISLFRAALASAPYTLAHGYRFRRPLKLAKQRNPELGRPGVDFDSVCLFANQPYQDYKLRTGGCQVAAGPFLL</sequence>
<name>X1M2Q6_9ZZZZ</name>
<protein>
    <submittedName>
        <fullName evidence="1">Uncharacterized protein</fullName>
    </submittedName>
</protein>
<gene>
    <name evidence="1" type="ORF">S06H3_08472</name>
</gene>
<organism evidence="1">
    <name type="scientific">marine sediment metagenome</name>
    <dbReference type="NCBI Taxonomy" id="412755"/>
    <lineage>
        <taxon>unclassified sequences</taxon>
        <taxon>metagenomes</taxon>
        <taxon>ecological metagenomes</taxon>
    </lineage>
</organism>
<dbReference type="AlphaFoldDB" id="X1M2Q6"/>
<dbReference type="EMBL" id="BARV01003579">
    <property type="protein sequence ID" value="GAI08945.1"/>
    <property type="molecule type" value="Genomic_DNA"/>
</dbReference>
<accession>X1M2Q6</accession>
<proteinExistence type="predicted"/>
<reference evidence="1" key="1">
    <citation type="journal article" date="2014" name="Front. Microbiol.">
        <title>High frequency of phylogenetically diverse reductive dehalogenase-homologous genes in deep subseafloor sedimentary metagenomes.</title>
        <authorList>
            <person name="Kawai M."/>
            <person name="Futagami T."/>
            <person name="Toyoda A."/>
            <person name="Takaki Y."/>
            <person name="Nishi S."/>
            <person name="Hori S."/>
            <person name="Arai W."/>
            <person name="Tsubouchi T."/>
            <person name="Morono Y."/>
            <person name="Uchiyama I."/>
            <person name="Ito T."/>
            <person name="Fujiyama A."/>
            <person name="Inagaki F."/>
            <person name="Takami H."/>
        </authorList>
    </citation>
    <scope>NUCLEOTIDE SEQUENCE</scope>
    <source>
        <strain evidence="1">Expedition CK06-06</strain>
    </source>
</reference>
<comment type="caution">
    <text evidence="1">The sequence shown here is derived from an EMBL/GenBank/DDBJ whole genome shotgun (WGS) entry which is preliminary data.</text>
</comment>
<evidence type="ECO:0000313" key="1">
    <source>
        <dbReference type="EMBL" id="GAI08945.1"/>
    </source>
</evidence>
<feature type="non-terminal residue" evidence="1">
    <location>
        <position position="1"/>
    </location>
</feature>